<dbReference type="STRING" id="71999.KPaMU14_08775"/>
<evidence type="ECO:0008006" key="4">
    <source>
        <dbReference type="Google" id="ProtNLM"/>
    </source>
</evidence>
<protein>
    <recommendedName>
        <fullName evidence="4">TM2 domain-containing protein</fullName>
    </recommendedName>
</protein>
<organism evidence="2 3">
    <name type="scientific">Kocuria palustris PEL</name>
    <dbReference type="NCBI Taxonomy" id="1236550"/>
    <lineage>
        <taxon>Bacteria</taxon>
        <taxon>Bacillati</taxon>
        <taxon>Actinomycetota</taxon>
        <taxon>Actinomycetes</taxon>
        <taxon>Micrococcales</taxon>
        <taxon>Micrococcaceae</taxon>
        <taxon>Kocuria</taxon>
    </lineage>
</organism>
<keyword evidence="1" id="KW-0812">Transmembrane</keyword>
<sequence length="135" mass="14542">MDPAATQAAWRYSARSKNNTVAWLLWLGGPFLIGLPIHDFYFGAVGRGLLKLGLIVFAFIALFGGMIGGVAASGSSESTAGVLIILGVVLCIGSFVAILIWWIVDGVTMTSRLERTNDRIRREIAAQQGVDPWSF</sequence>
<proteinExistence type="predicted"/>
<dbReference type="EMBL" id="ANHZ02000016">
    <property type="protein sequence ID" value="EME36274.1"/>
    <property type="molecule type" value="Genomic_DNA"/>
</dbReference>
<keyword evidence="1" id="KW-0472">Membrane</keyword>
<name>M2YCB4_9MICC</name>
<feature type="transmembrane region" description="Helical" evidence="1">
    <location>
        <begin position="80"/>
        <end position="104"/>
    </location>
</feature>
<evidence type="ECO:0000313" key="3">
    <source>
        <dbReference type="Proteomes" id="UP000009877"/>
    </source>
</evidence>
<feature type="transmembrane region" description="Helical" evidence="1">
    <location>
        <begin position="54"/>
        <end position="74"/>
    </location>
</feature>
<evidence type="ECO:0000313" key="2">
    <source>
        <dbReference type="EMBL" id="EME36274.1"/>
    </source>
</evidence>
<evidence type="ECO:0000256" key="1">
    <source>
        <dbReference type="SAM" id="Phobius"/>
    </source>
</evidence>
<keyword evidence="1" id="KW-1133">Transmembrane helix</keyword>
<dbReference type="AlphaFoldDB" id="M2YCB4"/>
<reference evidence="2 3" key="1">
    <citation type="journal article" date="2014" name="Genome Announc.">
        <title>Draft Genome Sequence of Kocuria palustris PEL.</title>
        <authorList>
            <person name="Sharma G."/>
            <person name="Khatri I."/>
            <person name="Subramanian S."/>
        </authorList>
    </citation>
    <scope>NUCLEOTIDE SEQUENCE [LARGE SCALE GENOMIC DNA]</scope>
    <source>
        <strain evidence="2 3">PEL</strain>
    </source>
</reference>
<dbReference type="Proteomes" id="UP000009877">
    <property type="component" value="Unassembled WGS sequence"/>
</dbReference>
<keyword evidence="3" id="KW-1185">Reference proteome</keyword>
<comment type="caution">
    <text evidence="2">The sequence shown here is derived from an EMBL/GenBank/DDBJ whole genome shotgun (WGS) entry which is preliminary data.</text>
</comment>
<gene>
    <name evidence="2" type="ORF">C884_00565</name>
</gene>
<feature type="transmembrane region" description="Helical" evidence="1">
    <location>
        <begin position="20"/>
        <end position="42"/>
    </location>
</feature>
<accession>M2YCB4</accession>